<evidence type="ECO:0000313" key="12">
    <source>
        <dbReference type="EMBL" id="QDU66507.1"/>
    </source>
</evidence>
<feature type="binding site" evidence="11">
    <location>
        <position position="198"/>
    </location>
    <ligand>
        <name>Zn(2+)</name>
        <dbReference type="ChEBI" id="CHEBI:29105"/>
    </ligand>
</feature>
<dbReference type="GO" id="GO:0008270">
    <property type="term" value="F:zinc ion binding"/>
    <property type="evidence" value="ECO:0007669"/>
    <property type="project" value="UniProtKB-UniRule"/>
</dbReference>
<dbReference type="Gene3D" id="3.40.50.620">
    <property type="entry name" value="HUPs"/>
    <property type="match status" value="1"/>
</dbReference>
<feature type="binding site" evidence="11">
    <location>
        <position position="214"/>
    </location>
    <ligand>
        <name>Zn(2+)</name>
        <dbReference type="ChEBI" id="CHEBI:29105"/>
    </ligand>
</feature>
<accession>A0A518BHP9</accession>
<keyword evidence="13" id="KW-1185">Reference proteome</keyword>
<keyword evidence="5 11" id="KW-0671">Queuosine biosynthesis</keyword>
<evidence type="ECO:0000256" key="6">
    <source>
        <dbReference type="ARBA" id="ARBA00022833"/>
    </source>
</evidence>
<protein>
    <recommendedName>
        <fullName evidence="9 11">7-cyano-7-deazaguanine synthase</fullName>
        <ecNumber evidence="9 11">6.3.4.20</ecNumber>
    </recommendedName>
    <alternativeName>
        <fullName evidence="11">7-cyano-7-carbaguanine synthase</fullName>
    </alternativeName>
    <alternativeName>
        <fullName evidence="11">PreQ(0) synthase</fullName>
    </alternativeName>
    <alternativeName>
        <fullName evidence="11">Queuosine biosynthesis protein QueC</fullName>
    </alternativeName>
</protein>
<dbReference type="HAMAP" id="MF_01633">
    <property type="entry name" value="QueC"/>
    <property type="match status" value="1"/>
</dbReference>
<dbReference type="EC" id="6.3.4.20" evidence="9 11"/>
<evidence type="ECO:0000256" key="9">
    <source>
        <dbReference type="ARBA" id="ARBA00039149"/>
    </source>
</evidence>
<dbReference type="InterPro" id="IPR018317">
    <property type="entry name" value="QueC"/>
</dbReference>
<dbReference type="GO" id="GO:0016879">
    <property type="term" value="F:ligase activity, forming carbon-nitrogen bonds"/>
    <property type="evidence" value="ECO:0007669"/>
    <property type="project" value="UniProtKB-UniRule"/>
</dbReference>
<proteinExistence type="inferred from homology"/>
<reference evidence="12 13" key="1">
    <citation type="submission" date="2019-02" db="EMBL/GenBank/DDBJ databases">
        <title>Deep-cultivation of Planctomycetes and their phenomic and genomic characterization uncovers novel biology.</title>
        <authorList>
            <person name="Wiegand S."/>
            <person name="Jogler M."/>
            <person name="Boedeker C."/>
            <person name="Pinto D."/>
            <person name="Vollmers J."/>
            <person name="Rivas-Marin E."/>
            <person name="Kohn T."/>
            <person name="Peeters S.H."/>
            <person name="Heuer A."/>
            <person name="Rast P."/>
            <person name="Oberbeckmann S."/>
            <person name="Bunk B."/>
            <person name="Jeske O."/>
            <person name="Meyerdierks A."/>
            <person name="Storesund J.E."/>
            <person name="Kallscheuer N."/>
            <person name="Luecker S."/>
            <person name="Lage O.M."/>
            <person name="Pohl T."/>
            <person name="Merkel B.J."/>
            <person name="Hornburger P."/>
            <person name="Mueller R.-W."/>
            <person name="Bruemmer F."/>
            <person name="Labrenz M."/>
            <person name="Spormann A.M."/>
            <person name="Op den Camp H."/>
            <person name="Overmann J."/>
            <person name="Amann R."/>
            <person name="Jetten M.S.M."/>
            <person name="Mascher T."/>
            <person name="Medema M.H."/>
            <person name="Devos D.P."/>
            <person name="Kaster A.-K."/>
            <person name="Ovreas L."/>
            <person name="Rohde M."/>
            <person name="Galperin M.Y."/>
            <person name="Jogler C."/>
        </authorList>
    </citation>
    <scope>NUCLEOTIDE SEQUENCE [LARGE SCALE GENOMIC DNA]</scope>
    <source>
        <strain evidence="12 13">Pla133</strain>
    </source>
</reference>
<comment type="function">
    <text evidence="11">Catalyzes the ATP-dependent conversion of 7-carboxy-7-deazaguanine (CDG) to 7-cyano-7-deazaguanine (preQ(0)).</text>
</comment>
<comment type="pathway">
    <text evidence="1 11">Purine metabolism; 7-cyano-7-deazaguanine biosynthesis.</text>
</comment>
<evidence type="ECO:0000256" key="10">
    <source>
        <dbReference type="ARBA" id="ARBA00047890"/>
    </source>
</evidence>
<keyword evidence="3 11" id="KW-0479">Metal-binding</keyword>
<dbReference type="GO" id="GO:0008616">
    <property type="term" value="P:tRNA queuosine(34) biosynthetic process"/>
    <property type="evidence" value="ECO:0007669"/>
    <property type="project" value="UniProtKB-UniRule"/>
</dbReference>
<dbReference type="UniPathway" id="UPA00391"/>
<dbReference type="PIRSF" id="PIRSF006293">
    <property type="entry name" value="ExsB"/>
    <property type="match status" value="1"/>
</dbReference>
<dbReference type="Pfam" id="PF06508">
    <property type="entry name" value="QueC"/>
    <property type="match status" value="1"/>
</dbReference>
<evidence type="ECO:0000256" key="1">
    <source>
        <dbReference type="ARBA" id="ARBA00005061"/>
    </source>
</evidence>
<feature type="binding site" evidence="11">
    <location>
        <position position="211"/>
    </location>
    <ligand>
        <name>Zn(2+)</name>
        <dbReference type="ChEBI" id="CHEBI:29105"/>
    </ligand>
</feature>
<keyword evidence="2 11" id="KW-0436">Ligase</keyword>
<feature type="binding site" evidence="11">
    <location>
        <begin position="14"/>
        <end position="24"/>
    </location>
    <ligand>
        <name>ATP</name>
        <dbReference type="ChEBI" id="CHEBI:30616"/>
    </ligand>
</feature>
<evidence type="ECO:0000256" key="2">
    <source>
        <dbReference type="ARBA" id="ARBA00022598"/>
    </source>
</evidence>
<evidence type="ECO:0000256" key="7">
    <source>
        <dbReference type="ARBA" id="ARBA00022840"/>
    </source>
</evidence>
<evidence type="ECO:0000256" key="3">
    <source>
        <dbReference type="ARBA" id="ARBA00022723"/>
    </source>
</evidence>
<dbReference type="SUPFAM" id="SSF52402">
    <property type="entry name" value="Adenine nucleotide alpha hydrolases-like"/>
    <property type="match status" value="1"/>
</dbReference>
<evidence type="ECO:0000313" key="13">
    <source>
        <dbReference type="Proteomes" id="UP000316921"/>
    </source>
</evidence>
<evidence type="ECO:0000256" key="11">
    <source>
        <dbReference type="HAMAP-Rule" id="MF_01633"/>
    </source>
</evidence>
<dbReference type="Proteomes" id="UP000316921">
    <property type="component" value="Chromosome"/>
</dbReference>
<sequence>MDDAAKRPAAVCLASGGMDSAVVLAEARAAGFEPHALSFRYGQRHAVELDAAVRVCAALVVADHRVVTIDLSALGGSALTDAIDVPKDRSDEEIGRGVPVTYVPARNTVFLSVALGWAEILGASDLFIGVNAVDYSGYPDCRPEFLRAFENLARLATAAGVDGRSSYRVHAPLMDLSKAQIVRRAAELGVDLGLTHTCYDPRVDGEVVLACGRCDACRLRLAGFEQAGAVDPVRYAEAES</sequence>
<dbReference type="CDD" id="cd01995">
    <property type="entry name" value="QueC-like"/>
    <property type="match status" value="1"/>
</dbReference>
<dbReference type="NCBIfam" id="TIGR00364">
    <property type="entry name" value="7-cyano-7-deazaguanine synthase QueC"/>
    <property type="match status" value="1"/>
</dbReference>
<keyword evidence="4 11" id="KW-0547">Nucleotide-binding</keyword>
<dbReference type="EMBL" id="CP036287">
    <property type="protein sequence ID" value="QDU66507.1"/>
    <property type="molecule type" value="Genomic_DNA"/>
</dbReference>
<dbReference type="KEGG" id="pbap:Pla133_15810"/>
<keyword evidence="6 11" id="KW-0862">Zinc</keyword>
<comment type="catalytic activity">
    <reaction evidence="10 11">
        <text>7-carboxy-7-carbaguanine + NH4(+) + 2 ATP = 7-cyano-7-carbaguanine + 2 AMP + 2 diphosphate + 2 H(+)</text>
        <dbReference type="Rhea" id="RHEA:27982"/>
        <dbReference type="ChEBI" id="CHEBI:15378"/>
        <dbReference type="ChEBI" id="CHEBI:28938"/>
        <dbReference type="ChEBI" id="CHEBI:30616"/>
        <dbReference type="ChEBI" id="CHEBI:33019"/>
        <dbReference type="ChEBI" id="CHEBI:45075"/>
        <dbReference type="ChEBI" id="CHEBI:61036"/>
        <dbReference type="ChEBI" id="CHEBI:456215"/>
        <dbReference type="EC" id="6.3.4.20"/>
    </reaction>
</comment>
<dbReference type="GO" id="GO:0005524">
    <property type="term" value="F:ATP binding"/>
    <property type="evidence" value="ECO:0007669"/>
    <property type="project" value="UniProtKB-UniRule"/>
</dbReference>
<name>A0A518BHP9_9BACT</name>
<evidence type="ECO:0000256" key="8">
    <source>
        <dbReference type="ARBA" id="ARBA00037993"/>
    </source>
</evidence>
<comment type="cofactor">
    <cofactor evidence="11">
        <name>Zn(2+)</name>
        <dbReference type="ChEBI" id="CHEBI:29105"/>
    </cofactor>
    <text evidence="11">Binds 1 zinc ion per subunit.</text>
</comment>
<gene>
    <name evidence="12" type="primary">queC_2</name>
    <name evidence="11" type="synonym">queC</name>
    <name evidence="12" type="ORF">Pla133_15810</name>
</gene>
<dbReference type="PANTHER" id="PTHR42914:SF1">
    <property type="entry name" value="7-CYANO-7-DEAZAGUANINE SYNTHASE"/>
    <property type="match status" value="1"/>
</dbReference>
<dbReference type="RefSeq" id="WP_145064337.1">
    <property type="nucleotide sequence ID" value="NZ_CP036287.1"/>
</dbReference>
<evidence type="ECO:0000256" key="5">
    <source>
        <dbReference type="ARBA" id="ARBA00022785"/>
    </source>
</evidence>
<feature type="binding site" evidence="11">
    <location>
        <position position="217"/>
    </location>
    <ligand>
        <name>Zn(2+)</name>
        <dbReference type="ChEBI" id="CHEBI:29105"/>
    </ligand>
</feature>
<organism evidence="12 13">
    <name type="scientific">Engelhardtia mirabilis</name>
    <dbReference type="NCBI Taxonomy" id="2528011"/>
    <lineage>
        <taxon>Bacteria</taxon>
        <taxon>Pseudomonadati</taxon>
        <taxon>Planctomycetota</taxon>
        <taxon>Planctomycetia</taxon>
        <taxon>Planctomycetia incertae sedis</taxon>
        <taxon>Engelhardtia</taxon>
    </lineage>
</organism>
<dbReference type="InterPro" id="IPR014729">
    <property type="entry name" value="Rossmann-like_a/b/a_fold"/>
</dbReference>
<dbReference type="AlphaFoldDB" id="A0A518BHP9"/>
<keyword evidence="7 11" id="KW-0067">ATP-binding</keyword>
<dbReference type="PANTHER" id="PTHR42914">
    <property type="entry name" value="7-CYANO-7-DEAZAGUANINE SYNTHASE"/>
    <property type="match status" value="1"/>
</dbReference>
<evidence type="ECO:0000256" key="4">
    <source>
        <dbReference type="ARBA" id="ARBA00022741"/>
    </source>
</evidence>
<comment type="similarity">
    <text evidence="8 11">Belongs to the QueC family.</text>
</comment>